<dbReference type="OrthoDB" id="8643118at2"/>
<dbReference type="AlphaFoldDB" id="A0A261URA3"/>
<gene>
    <name evidence="2" type="ORF">CAL28_07055</name>
</gene>
<sequence>MTISGNSLVNAIVFSRDPAYLAQRNQDDAELQLITGEDRSFLNARGISGNALYDADRVMCVAERIYADPANPDKRMQVSDLAYYGGEVAKHNESAITSLGFMLRQPFLDETVKANMQQTLDNLVSTRETAKGQMTNLLAEAKLLLMQRGVHEEAQVIETMEMIDAVLRNMQSVEGSSSSGYAAKFLDLYSKEVKRNCEIAVGRGRDPFPMMEHMSKSRSSGAPDEQRLQKAIESVQPQARAMADKLKELLAPFAQPLHQDASPAPTQDKAQGKVLGTWQLA</sequence>
<evidence type="ECO:0000313" key="3">
    <source>
        <dbReference type="Proteomes" id="UP000215767"/>
    </source>
</evidence>
<evidence type="ECO:0000256" key="1">
    <source>
        <dbReference type="SAM" id="MobiDB-lite"/>
    </source>
</evidence>
<organism evidence="2 3">
    <name type="scientific">Bordetella genomosp. 11</name>
    <dbReference type="NCBI Taxonomy" id="1416808"/>
    <lineage>
        <taxon>Bacteria</taxon>
        <taxon>Pseudomonadati</taxon>
        <taxon>Pseudomonadota</taxon>
        <taxon>Betaproteobacteria</taxon>
        <taxon>Burkholderiales</taxon>
        <taxon>Alcaligenaceae</taxon>
        <taxon>Bordetella</taxon>
    </lineage>
</organism>
<protein>
    <submittedName>
        <fullName evidence="2">Uncharacterized protein</fullName>
    </submittedName>
</protein>
<dbReference type="Proteomes" id="UP000215767">
    <property type="component" value="Unassembled WGS sequence"/>
</dbReference>
<comment type="caution">
    <text evidence="2">The sequence shown here is derived from an EMBL/GenBank/DDBJ whole genome shotgun (WGS) entry which is preliminary data.</text>
</comment>
<reference evidence="3" key="1">
    <citation type="submission" date="2017-05" db="EMBL/GenBank/DDBJ databases">
        <title>Complete and WGS of Bordetella genogroups.</title>
        <authorList>
            <person name="Spilker T."/>
            <person name="Lipuma J."/>
        </authorList>
    </citation>
    <scope>NUCLEOTIDE SEQUENCE [LARGE SCALE GENOMIC DNA]</scope>
    <source>
        <strain evidence="3">AU8856</strain>
    </source>
</reference>
<feature type="region of interest" description="Disordered" evidence="1">
    <location>
        <begin position="204"/>
        <end position="227"/>
    </location>
</feature>
<accession>A0A261URA3</accession>
<evidence type="ECO:0000313" key="2">
    <source>
        <dbReference type="EMBL" id="OZI64428.1"/>
    </source>
</evidence>
<name>A0A261URA3_9BORD</name>
<keyword evidence="3" id="KW-1185">Reference proteome</keyword>
<dbReference type="EMBL" id="NEVS01000002">
    <property type="protein sequence ID" value="OZI64428.1"/>
    <property type="molecule type" value="Genomic_DNA"/>
</dbReference>
<dbReference type="RefSeq" id="WP_094840734.1">
    <property type="nucleotide sequence ID" value="NZ_NEVS01000002.1"/>
</dbReference>
<proteinExistence type="predicted"/>